<dbReference type="InterPro" id="IPR001347">
    <property type="entry name" value="SIS_dom"/>
</dbReference>
<dbReference type="PANTHER" id="PTHR10937">
    <property type="entry name" value="GLUCOSAMINE--FRUCTOSE-6-PHOSPHATE AMINOTRANSFERASE, ISOMERIZING"/>
    <property type="match status" value="1"/>
</dbReference>
<dbReference type="Pfam" id="PF01380">
    <property type="entry name" value="SIS"/>
    <property type="match status" value="2"/>
</dbReference>
<dbReference type="InterPro" id="IPR035466">
    <property type="entry name" value="GlmS/AgaS_SIS"/>
</dbReference>
<reference evidence="3 4" key="1">
    <citation type="submission" date="2022-10" db="EMBL/GenBank/DDBJ databases">
        <title>Paucibacter sp. hw1 Genome sequencing.</title>
        <authorList>
            <person name="Park S."/>
        </authorList>
    </citation>
    <scope>NUCLEOTIDE SEQUENCE [LARGE SCALE GENOMIC DNA]</scope>
    <source>
        <strain evidence="4">hw1</strain>
    </source>
</reference>
<dbReference type="PANTHER" id="PTHR10937:SF8">
    <property type="entry name" value="AMINOTRANSFERASE-RELATED"/>
    <property type="match status" value="1"/>
</dbReference>
<dbReference type="Proteomes" id="UP001221189">
    <property type="component" value="Unassembled WGS sequence"/>
</dbReference>
<comment type="caution">
    <text evidence="3">The sequence shown here is derived from an EMBL/GenBank/DDBJ whole genome shotgun (WGS) entry which is preliminary data.</text>
</comment>
<gene>
    <name evidence="3" type="ORF">PRZ03_16905</name>
</gene>
<dbReference type="RefSeq" id="WP_273601560.1">
    <property type="nucleotide sequence ID" value="NZ_JAQQXT010000011.1"/>
</dbReference>
<dbReference type="PROSITE" id="PS51464">
    <property type="entry name" value="SIS"/>
    <property type="match status" value="2"/>
</dbReference>
<protein>
    <submittedName>
        <fullName evidence="3">SIS domain-containing protein</fullName>
    </submittedName>
</protein>
<dbReference type="Gene3D" id="3.40.50.10490">
    <property type="entry name" value="Glucose-6-phosphate isomerase like protein, domain 1"/>
    <property type="match status" value="2"/>
</dbReference>
<evidence type="ECO:0000256" key="1">
    <source>
        <dbReference type="ARBA" id="ARBA00022737"/>
    </source>
</evidence>
<sequence length="339" mass="35911">MQEEALGAPAAVAYQLAHDRNAYAELGEALREQPPSSLLTVARGSSDHAAHYMAYLMMARMGRLVTSLPMSLVTLYQSKIRCEGLVSFAFSQSGQSPDLIAPTRFFRAGGARTVAFVNAEGSPLAEAAQFVFPLHSGPELSVAATKSYICQLVAGARVVAAWSADDDLQAALEQLPAALEQAAQQRWDVAVEVLKDVDKLFVIGRGTGYAVAMEAALKFKETCGIQAEAFSGAEVKHGPMALVEQGYPMLVFAPRGPAQAGLLALAEEMRGRGARVLLAAPAGIAKEVGAELTLSCTGNEDLDPIAVVQSFYPMVEALARARGRNPDSPPHLAKVTKTN</sequence>
<keyword evidence="1" id="KW-0677">Repeat</keyword>
<feature type="domain" description="SIS" evidence="2">
    <location>
        <begin position="190"/>
        <end position="329"/>
    </location>
</feature>
<accession>A0ABT5KH71</accession>
<dbReference type="SUPFAM" id="SSF53697">
    <property type="entry name" value="SIS domain"/>
    <property type="match status" value="1"/>
</dbReference>
<dbReference type="EMBL" id="JAQQXT010000011">
    <property type="protein sequence ID" value="MDC8773270.1"/>
    <property type="molecule type" value="Genomic_DNA"/>
</dbReference>
<feature type="domain" description="SIS" evidence="2">
    <location>
        <begin position="26"/>
        <end position="169"/>
    </location>
</feature>
<dbReference type="InterPro" id="IPR035490">
    <property type="entry name" value="GlmS/FrlB_SIS"/>
</dbReference>
<proteinExistence type="predicted"/>
<organism evidence="3 4">
    <name type="scientific">Roseateles albus</name>
    <dbReference type="NCBI Taxonomy" id="2987525"/>
    <lineage>
        <taxon>Bacteria</taxon>
        <taxon>Pseudomonadati</taxon>
        <taxon>Pseudomonadota</taxon>
        <taxon>Betaproteobacteria</taxon>
        <taxon>Burkholderiales</taxon>
        <taxon>Sphaerotilaceae</taxon>
        <taxon>Roseateles</taxon>
    </lineage>
</organism>
<name>A0ABT5KH71_9BURK</name>
<dbReference type="InterPro" id="IPR046348">
    <property type="entry name" value="SIS_dom_sf"/>
</dbReference>
<dbReference type="CDD" id="cd05008">
    <property type="entry name" value="SIS_GlmS_GlmD_1"/>
    <property type="match status" value="1"/>
</dbReference>
<evidence type="ECO:0000313" key="4">
    <source>
        <dbReference type="Proteomes" id="UP001221189"/>
    </source>
</evidence>
<evidence type="ECO:0000259" key="2">
    <source>
        <dbReference type="PROSITE" id="PS51464"/>
    </source>
</evidence>
<dbReference type="CDD" id="cd05009">
    <property type="entry name" value="SIS_GlmS_GlmD_2"/>
    <property type="match status" value="1"/>
</dbReference>
<keyword evidence="4" id="KW-1185">Reference proteome</keyword>
<evidence type="ECO:0000313" key="3">
    <source>
        <dbReference type="EMBL" id="MDC8773270.1"/>
    </source>
</evidence>